<dbReference type="RefSeq" id="WP_104438716.1">
    <property type="nucleotide sequence ID" value="NZ_PTJA01000012.1"/>
</dbReference>
<accession>A0A2S6HNF1</accession>
<dbReference type="Pfam" id="PF09234">
    <property type="entry name" value="DUF1963"/>
    <property type="match status" value="1"/>
</dbReference>
<dbReference type="Proteomes" id="UP000237749">
    <property type="component" value="Unassembled WGS sequence"/>
</dbReference>
<organism evidence="1 2">
    <name type="scientific">Lacrimispora xylanisolvens</name>
    <dbReference type="NCBI Taxonomy" id="384636"/>
    <lineage>
        <taxon>Bacteria</taxon>
        <taxon>Bacillati</taxon>
        <taxon>Bacillota</taxon>
        <taxon>Clostridia</taxon>
        <taxon>Lachnospirales</taxon>
        <taxon>Lachnospiraceae</taxon>
        <taxon>Lacrimispora</taxon>
    </lineage>
</organism>
<evidence type="ECO:0000313" key="1">
    <source>
        <dbReference type="EMBL" id="PPK79028.1"/>
    </source>
</evidence>
<reference evidence="1 2" key="1">
    <citation type="submission" date="2018-02" db="EMBL/GenBank/DDBJ databases">
        <title>Genomic Encyclopedia of Archaeal and Bacterial Type Strains, Phase II (KMG-II): from individual species to whole genera.</title>
        <authorList>
            <person name="Goeker M."/>
        </authorList>
    </citation>
    <scope>NUCLEOTIDE SEQUENCE [LARGE SCALE GENOMIC DNA]</scope>
    <source>
        <strain evidence="1 2">DSM 3808</strain>
    </source>
</reference>
<dbReference type="InterPro" id="IPR015315">
    <property type="entry name" value="DUF1963"/>
</dbReference>
<gene>
    <name evidence="1" type="ORF">BXY41_112188</name>
</gene>
<dbReference type="EMBL" id="PTJA01000012">
    <property type="protein sequence ID" value="PPK79028.1"/>
    <property type="molecule type" value="Genomic_DNA"/>
</dbReference>
<proteinExistence type="predicted"/>
<dbReference type="InterPro" id="IPR035948">
    <property type="entry name" value="YwqG-like_sf"/>
</dbReference>
<dbReference type="AlphaFoldDB" id="A0A2S6HNF1"/>
<name>A0A2S6HNF1_9FIRM</name>
<dbReference type="SUPFAM" id="SSF103032">
    <property type="entry name" value="Hypothetical protein YwqG"/>
    <property type="match status" value="1"/>
</dbReference>
<dbReference type="OrthoDB" id="8792814at2"/>
<dbReference type="Gene3D" id="2.30.320.10">
    <property type="entry name" value="YwqG-like"/>
    <property type="match status" value="1"/>
</dbReference>
<evidence type="ECO:0000313" key="2">
    <source>
        <dbReference type="Proteomes" id="UP000237749"/>
    </source>
</evidence>
<keyword evidence="2" id="KW-1185">Reference proteome</keyword>
<sequence length="232" mass="26684">MTVKEIKKKLSKKAIIFKTGGKRPTGELLESWIGSVRWQHEGENFPKDKRENDMVPIATIFLKNLPFIPTKLSGTELVTIFMSNDVWDNLVSEDLSSWFCIRTYGSLEHLVPCNYQTDIMKPFPLTPNLVENDFPCWDGGGIPDDIEDIILHLETTEGIEYFDDICEEIYSGHKVGGYPSFCQSGFSFGNGYEFVMQISSDEKAKFNIVDSGNFYFFYNTQLSDWKVYCDFY</sequence>
<protein>
    <submittedName>
        <fullName evidence="1">Uncharacterized protein DUF1963</fullName>
    </submittedName>
</protein>
<comment type="caution">
    <text evidence="1">The sequence shown here is derived from an EMBL/GenBank/DDBJ whole genome shotgun (WGS) entry which is preliminary data.</text>
</comment>